<dbReference type="PANTHER" id="PTHR12159:SF9">
    <property type="entry name" value="G_T MISMATCH-SPECIFIC THYMINE DNA GLYCOSYLASE"/>
    <property type="match status" value="1"/>
</dbReference>
<dbReference type="EMBL" id="QMFB01000007">
    <property type="protein sequence ID" value="RAV20697.1"/>
    <property type="molecule type" value="Genomic_DNA"/>
</dbReference>
<keyword evidence="2" id="KW-0378">Hydrolase</keyword>
<dbReference type="SUPFAM" id="SSF52141">
    <property type="entry name" value="Uracil-DNA glycosylase-like"/>
    <property type="match status" value="1"/>
</dbReference>
<dbReference type="AlphaFoldDB" id="A0A329MRX4"/>
<organism evidence="5 6">
    <name type="scientific">Paenibacillus contaminans</name>
    <dbReference type="NCBI Taxonomy" id="450362"/>
    <lineage>
        <taxon>Bacteria</taxon>
        <taxon>Bacillati</taxon>
        <taxon>Bacillota</taxon>
        <taxon>Bacilli</taxon>
        <taxon>Bacillales</taxon>
        <taxon>Paenibacillaceae</taxon>
        <taxon>Paenibacillus</taxon>
    </lineage>
</organism>
<keyword evidence="6" id="KW-1185">Reference proteome</keyword>
<evidence type="ECO:0000313" key="5">
    <source>
        <dbReference type="EMBL" id="RAV20697.1"/>
    </source>
</evidence>
<proteinExistence type="predicted"/>
<keyword evidence="3" id="KW-0234">DNA repair</keyword>
<dbReference type="RefSeq" id="WP_113031555.1">
    <property type="nucleotide sequence ID" value="NZ_QMFB01000007.1"/>
</dbReference>
<dbReference type="Pfam" id="PF03167">
    <property type="entry name" value="UDG"/>
    <property type="match status" value="1"/>
</dbReference>
<keyword evidence="1" id="KW-0227">DNA damage</keyword>
<evidence type="ECO:0000313" key="6">
    <source>
        <dbReference type="Proteomes" id="UP000250369"/>
    </source>
</evidence>
<name>A0A329MRX4_9BACL</name>
<dbReference type="GO" id="GO:0004844">
    <property type="term" value="F:uracil DNA N-glycosylase activity"/>
    <property type="evidence" value="ECO:0007669"/>
    <property type="project" value="TreeGrafter"/>
</dbReference>
<protein>
    <submittedName>
        <fullName evidence="5">G/U mismatch-specific DNA glycosylase</fullName>
    </submittedName>
</protein>
<dbReference type="CDD" id="cd10028">
    <property type="entry name" value="UDG-F2_TDG_MUG"/>
    <property type="match status" value="1"/>
</dbReference>
<evidence type="ECO:0000259" key="4">
    <source>
        <dbReference type="Pfam" id="PF03167"/>
    </source>
</evidence>
<dbReference type="InterPro" id="IPR005122">
    <property type="entry name" value="Uracil-DNA_glycosylase-like"/>
</dbReference>
<gene>
    <name evidence="5" type="ORF">DQG23_14400</name>
</gene>
<dbReference type="InterPro" id="IPR015637">
    <property type="entry name" value="MUG/TDG"/>
</dbReference>
<dbReference type="Gene3D" id="3.40.470.10">
    <property type="entry name" value="Uracil-DNA glycosylase-like domain"/>
    <property type="match status" value="1"/>
</dbReference>
<accession>A0A329MRX4</accession>
<dbReference type="OrthoDB" id="9799921at2"/>
<dbReference type="GO" id="GO:0008263">
    <property type="term" value="F:pyrimidine-specific mismatch base pair DNA N-glycosylase activity"/>
    <property type="evidence" value="ECO:0007669"/>
    <property type="project" value="TreeGrafter"/>
</dbReference>
<dbReference type="PANTHER" id="PTHR12159">
    <property type="entry name" value="G/T AND G/U MISMATCH-SPECIFIC DNA GLYCOSYLASE"/>
    <property type="match status" value="1"/>
</dbReference>
<comment type="caution">
    <text evidence="5">The sequence shown here is derived from an EMBL/GenBank/DDBJ whole genome shotgun (WGS) entry which is preliminary data.</text>
</comment>
<evidence type="ECO:0000256" key="3">
    <source>
        <dbReference type="ARBA" id="ARBA00023204"/>
    </source>
</evidence>
<dbReference type="NCBIfam" id="NF007570">
    <property type="entry name" value="PRK10201.1"/>
    <property type="match status" value="1"/>
</dbReference>
<dbReference type="Proteomes" id="UP000250369">
    <property type="component" value="Unassembled WGS sequence"/>
</dbReference>
<evidence type="ECO:0000256" key="2">
    <source>
        <dbReference type="ARBA" id="ARBA00022801"/>
    </source>
</evidence>
<dbReference type="GO" id="GO:0006285">
    <property type="term" value="P:base-excision repair, AP site formation"/>
    <property type="evidence" value="ECO:0007669"/>
    <property type="project" value="InterPro"/>
</dbReference>
<reference evidence="5 6" key="1">
    <citation type="journal article" date="2009" name="Int. J. Syst. Evol. Microbiol.">
        <title>Paenibacillus contaminans sp. nov., isolated from a contaminated laboratory plate.</title>
        <authorList>
            <person name="Chou J.H."/>
            <person name="Lee J.H."/>
            <person name="Lin M.C."/>
            <person name="Chang P.S."/>
            <person name="Arun A.B."/>
            <person name="Young C.C."/>
            <person name="Chen W.M."/>
        </authorList>
    </citation>
    <scope>NUCLEOTIDE SEQUENCE [LARGE SCALE GENOMIC DNA]</scope>
    <source>
        <strain evidence="5 6">CKOBP-6</strain>
    </source>
</reference>
<dbReference type="InterPro" id="IPR036895">
    <property type="entry name" value="Uracil-DNA_glycosylase-like_sf"/>
</dbReference>
<evidence type="ECO:0000256" key="1">
    <source>
        <dbReference type="ARBA" id="ARBA00022763"/>
    </source>
</evidence>
<feature type="domain" description="Uracil-DNA glycosylase-like" evidence="4">
    <location>
        <begin position="8"/>
        <end position="153"/>
    </location>
</feature>
<sequence>MQPIPDHLAHGLSVLFIGYNPSVRSSETGHHYANPSNRFWKIIHEAGLTPRKFKPEEDGALLRLGFGFTNIVPRPTKTAAEISKDEYIAGRALLIAKIREYKPKVACFVGKGVYEQYSGRSGMGWGEQPESVVEGVVEFVAPSSSGLVRMRIEEMTEIFRGLARYMPK</sequence>